<evidence type="ECO:0000256" key="3">
    <source>
        <dbReference type="ARBA" id="ARBA00022692"/>
    </source>
</evidence>
<keyword evidence="4 6" id="KW-1133">Transmembrane helix</keyword>
<evidence type="ECO:0000256" key="5">
    <source>
        <dbReference type="ARBA" id="ARBA00023136"/>
    </source>
</evidence>
<dbReference type="AlphaFoldDB" id="I4DKV9"/>
<evidence type="ECO:0000256" key="4">
    <source>
        <dbReference type="ARBA" id="ARBA00022989"/>
    </source>
</evidence>
<feature type="transmembrane region" description="Helical" evidence="6">
    <location>
        <begin position="176"/>
        <end position="195"/>
    </location>
</feature>
<dbReference type="InterPro" id="IPR024989">
    <property type="entry name" value="MFS_assoc_dom"/>
</dbReference>
<dbReference type="Gene3D" id="1.20.1250.20">
    <property type="entry name" value="MFS general substrate transporter like domains"/>
    <property type="match status" value="2"/>
</dbReference>
<sequence>MAVRVFIGIIGGTAFAMFEGAVIAIIRDQRADYGLQRVYGSIGGMISSPLSGLLIDYASRGKGYTDFRPAFYLYAVLKVLSGVLMLSIDLEFKQPAQNLLEDVISVFRNIEIVALFIACFIMGTAWGYIESFLFWLLQDLGASRSLMGITITVGGIAGLPLLVLSGPIIKKLGHANVLFMGFVFYAIRLLGYSLIYNPLAVSDLRGSGVGDVIAVVYRGCDVRSAPFLRYHRHLCAGASRRTLLWSWQGIWKFDRRIFNEICRYKADISDICNCYVPDRMRLLSV</sequence>
<feature type="transmembrane region" description="Helical" evidence="6">
    <location>
        <begin position="141"/>
        <end position="164"/>
    </location>
</feature>
<dbReference type="InterPro" id="IPR036259">
    <property type="entry name" value="MFS_trans_sf"/>
</dbReference>
<protein>
    <submittedName>
        <fullName evidence="8">Similar to CG31663</fullName>
    </submittedName>
</protein>
<name>I4DKV9_PAPXU</name>
<evidence type="ECO:0000313" key="8">
    <source>
        <dbReference type="EMBL" id="BAM18549.1"/>
    </source>
</evidence>
<dbReference type="GO" id="GO:0016020">
    <property type="term" value="C:membrane"/>
    <property type="evidence" value="ECO:0007669"/>
    <property type="project" value="UniProtKB-SubCell"/>
</dbReference>
<keyword evidence="5 6" id="KW-0472">Membrane</keyword>
<feature type="transmembrane region" description="Helical" evidence="6">
    <location>
        <begin position="38"/>
        <end position="59"/>
    </location>
</feature>
<evidence type="ECO:0000259" key="7">
    <source>
        <dbReference type="Pfam" id="PF12832"/>
    </source>
</evidence>
<comment type="subcellular location">
    <subcellularLocation>
        <location evidence="1">Membrane</location>
        <topology evidence="1">Multi-pass membrane protein</topology>
    </subcellularLocation>
</comment>
<feature type="transmembrane region" description="Helical" evidence="6">
    <location>
        <begin position="110"/>
        <end position="129"/>
    </location>
</feature>
<feature type="transmembrane region" description="Helical" evidence="6">
    <location>
        <begin position="6"/>
        <end position="26"/>
    </location>
</feature>
<keyword evidence="3 6" id="KW-0812">Transmembrane</keyword>
<comment type="similarity">
    <text evidence="2">Belongs to the major facilitator superfamily. MFSD6 family.</text>
</comment>
<evidence type="ECO:0000256" key="6">
    <source>
        <dbReference type="SAM" id="Phobius"/>
    </source>
</evidence>
<dbReference type="PANTHER" id="PTHR16172">
    <property type="entry name" value="MAJOR FACILITATOR SUPERFAMILY DOMAIN-CONTAINING PROTEIN 6-LIKE"/>
    <property type="match status" value="1"/>
</dbReference>
<dbReference type="EMBL" id="AK401927">
    <property type="protein sequence ID" value="BAM18549.1"/>
    <property type="molecule type" value="mRNA"/>
</dbReference>
<evidence type="ECO:0000256" key="1">
    <source>
        <dbReference type="ARBA" id="ARBA00004141"/>
    </source>
</evidence>
<feature type="domain" description="Major facilitator superfamily associated" evidence="7">
    <location>
        <begin position="2"/>
        <end position="196"/>
    </location>
</feature>
<evidence type="ECO:0000256" key="2">
    <source>
        <dbReference type="ARBA" id="ARBA00005241"/>
    </source>
</evidence>
<dbReference type="PANTHER" id="PTHR16172:SF35">
    <property type="entry name" value="MAJOR FACILITATOR SUPERFAMILY (MFS) PROFILE DOMAIN-CONTAINING PROTEIN"/>
    <property type="match status" value="1"/>
</dbReference>
<dbReference type="Pfam" id="PF12832">
    <property type="entry name" value="MFS_1_like"/>
    <property type="match status" value="1"/>
</dbReference>
<organism evidence="8">
    <name type="scientific">Papilio xuthus</name>
    <name type="common">Asian swallowtail butterfly</name>
    <dbReference type="NCBI Taxonomy" id="66420"/>
    <lineage>
        <taxon>Eukaryota</taxon>
        <taxon>Metazoa</taxon>
        <taxon>Ecdysozoa</taxon>
        <taxon>Arthropoda</taxon>
        <taxon>Hexapoda</taxon>
        <taxon>Insecta</taxon>
        <taxon>Pterygota</taxon>
        <taxon>Neoptera</taxon>
        <taxon>Endopterygota</taxon>
        <taxon>Lepidoptera</taxon>
        <taxon>Glossata</taxon>
        <taxon>Ditrysia</taxon>
        <taxon>Papilionoidea</taxon>
        <taxon>Papilionidae</taxon>
        <taxon>Papilioninae</taxon>
        <taxon>Papilio</taxon>
    </lineage>
</organism>
<accession>I4DKV9</accession>
<reference evidence="8" key="1">
    <citation type="journal article" date="2012" name="BMC Biol.">
        <title>Comprehensive microarray-based analysis for stage-specific larval camouflage pattern-associated genes in the swallowtail butterfly, Papilio xuthus.</title>
        <authorList>
            <person name="Futahashi R."/>
            <person name="Shirataki H."/>
            <person name="Narita T."/>
            <person name="Mita K."/>
            <person name="Fujiwara H."/>
        </authorList>
    </citation>
    <scope>NUCLEOTIDE SEQUENCE</scope>
    <source>
        <tissue evidence="8">Epidermis</tissue>
    </source>
</reference>
<dbReference type="SUPFAM" id="SSF103473">
    <property type="entry name" value="MFS general substrate transporter"/>
    <property type="match status" value="1"/>
</dbReference>
<proteinExistence type="evidence at transcript level"/>
<feature type="transmembrane region" description="Helical" evidence="6">
    <location>
        <begin position="71"/>
        <end position="90"/>
    </location>
</feature>
<dbReference type="InterPro" id="IPR051717">
    <property type="entry name" value="MFS_MFSD6"/>
</dbReference>